<dbReference type="Proteomes" id="UP000521676">
    <property type="component" value="Unassembled WGS sequence"/>
</dbReference>
<organism evidence="2 4">
    <name type="scientific">Candidatus Chlorohelix allophototropha</name>
    <dbReference type="NCBI Taxonomy" id="3003348"/>
    <lineage>
        <taxon>Bacteria</taxon>
        <taxon>Bacillati</taxon>
        <taxon>Chloroflexota</taxon>
        <taxon>Chloroflexia</taxon>
        <taxon>Candidatus Chloroheliales</taxon>
        <taxon>Candidatus Chloroheliaceae</taxon>
        <taxon>Candidatus Chlorohelix</taxon>
    </lineage>
</organism>
<evidence type="ECO:0000313" key="4">
    <source>
        <dbReference type="Proteomes" id="UP000521676"/>
    </source>
</evidence>
<accession>A0A8T7M6L5</accession>
<reference evidence="3" key="2">
    <citation type="journal article" date="2024" name="Nature">
        <title>Anoxygenic phototroph of the Chloroflexota uses a type I reaction centre.</title>
        <authorList>
            <person name="Tsuji J.M."/>
            <person name="Shaw N.A."/>
            <person name="Nagashima S."/>
            <person name="Venkiteswaran J.J."/>
            <person name="Schiff S.L."/>
            <person name="Watanabe T."/>
            <person name="Fukui M."/>
            <person name="Hanada S."/>
            <person name="Tank M."/>
            <person name="Neufeld J.D."/>
        </authorList>
    </citation>
    <scope>NUCLEOTIDE SEQUENCE</scope>
    <source>
        <strain evidence="3">L227-S17</strain>
    </source>
</reference>
<evidence type="ECO:0000313" key="2">
    <source>
        <dbReference type="EMBL" id="NWJ47622.1"/>
    </source>
</evidence>
<evidence type="ECO:0000259" key="1">
    <source>
        <dbReference type="Pfam" id="PF01208"/>
    </source>
</evidence>
<dbReference type="Proteomes" id="UP001431572">
    <property type="component" value="Chromosome 2"/>
</dbReference>
<dbReference type="Pfam" id="PF01208">
    <property type="entry name" value="URO-D"/>
    <property type="match status" value="1"/>
</dbReference>
<name>A0A8T7M6L5_9CHLR</name>
<dbReference type="PANTHER" id="PTHR47099">
    <property type="entry name" value="METHYLCOBAMIDE:COM METHYLTRANSFERASE MTBA"/>
    <property type="match status" value="1"/>
</dbReference>
<dbReference type="EMBL" id="CP128400">
    <property type="protein sequence ID" value="WJW69534.1"/>
    <property type="molecule type" value="Genomic_DNA"/>
</dbReference>
<protein>
    <recommendedName>
        <fullName evidence="1">Uroporphyrinogen decarboxylase (URO-D) domain-containing protein</fullName>
    </recommendedName>
</protein>
<dbReference type="InterPro" id="IPR038071">
    <property type="entry name" value="UROD/MetE-like_sf"/>
</dbReference>
<dbReference type="InterPro" id="IPR000257">
    <property type="entry name" value="Uroporphyrinogen_deCOase"/>
</dbReference>
<gene>
    <name evidence="2" type="ORF">HXX08_17345</name>
    <name evidence="3" type="ORF">OZ401_003153</name>
</gene>
<evidence type="ECO:0000313" key="3">
    <source>
        <dbReference type="EMBL" id="WJW69534.1"/>
    </source>
</evidence>
<keyword evidence="5" id="KW-1185">Reference proteome</keyword>
<dbReference type="GO" id="GO:0004853">
    <property type="term" value="F:uroporphyrinogen decarboxylase activity"/>
    <property type="evidence" value="ECO:0007669"/>
    <property type="project" value="InterPro"/>
</dbReference>
<dbReference type="GO" id="GO:0006779">
    <property type="term" value="P:porphyrin-containing compound biosynthetic process"/>
    <property type="evidence" value="ECO:0007669"/>
    <property type="project" value="InterPro"/>
</dbReference>
<evidence type="ECO:0000313" key="5">
    <source>
        <dbReference type="Proteomes" id="UP001431572"/>
    </source>
</evidence>
<dbReference type="InterPro" id="IPR052024">
    <property type="entry name" value="Methanogen_methyltrans"/>
</dbReference>
<proteinExistence type="predicted"/>
<dbReference type="SUPFAM" id="SSF51726">
    <property type="entry name" value="UROD/MetE-like"/>
    <property type="match status" value="1"/>
</dbReference>
<dbReference type="EMBL" id="JACATZ010000003">
    <property type="protein sequence ID" value="NWJ47622.1"/>
    <property type="molecule type" value="Genomic_DNA"/>
</dbReference>
<dbReference type="AlphaFoldDB" id="A0A8T7M6L5"/>
<dbReference type="RefSeq" id="WP_341471412.1">
    <property type="nucleotide sequence ID" value="NZ_CP128400.1"/>
</dbReference>
<reference evidence="2 4" key="1">
    <citation type="submission" date="2020-06" db="EMBL/GenBank/DDBJ databases">
        <title>Anoxygenic phototrophic Chloroflexota member uses a Type I reaction center.</title>
        <authorList>
            <person name="Tsuji J.M."/>
            <person name="Shaw N.A."/>
            <person name="Nagashima S."/>
            <person name="Venkiteswaran J."/>
            <person name="Schiff S.L."/>
            <person name="Hanada S."/>
            <person name="Tank M."/>
            <person name="Neufeld J.D."/>
        </authorList>
    </citation>
    <scope>NUCLEOTIDE SEQUENCE [LARGE SCALE GENOMIC DNA]</scope>
    <source>
        <strain evidence="2">L227-S17</strain>
    </source>
</reference>
<feature type="domain" description="Uroporphyrinogen decarboxylase (URO-D)" evidence="1">
    <location>
        <begin position="29"/>
        <end position="328"/>
    </location>
</feature>
<dbReference type="Gene3D" id="3.20.20.210">
    <property type="match status" value="1"/>
</dbReference>
<sequence length="334" mass="36671">MATSEKWKRVETALSGGQPDRVPYAFWRHFPVIDQNPDELVKATAELHRKFEQDFVKVMFRSSFTTEDWGFRPNGYHPTAGNLLITDYVIKTPQDWRKLELLDPTHGTLGEQLIVLQKLAKELEGDAPILSTIFSPSMIGLKLAGEEGLAEHLKADPEAVKAGLSAIAETVLKFGEATLKNGADGLFYAIQEPGRILTSGDGQPNLGDLFDRPVLEKLFPSTGFFFLHAHGETIAFEEIVNYSYHALNWHDRGGGPSLKEARRFTNKTLAGGLNNRETLPNGTPAEVAAEVNDAVNQLEGRGLLLTPGCGFPVNAPEENLLAVKETIQGRLALA</sequence>
<dbReference type="PANTHER" id="PTHR47099:SF1">
    <property type="entry name" value="METHYLCOBAMIDE:COM METHYLTRANSFERASE MTBA"/>
    <property type="match status" value="1"/>
</dbReference>